<proteinExistence type="predicted"/>
<dbReference type="RefSeq" id="WP_141424386.1">
    <property type="nucleotide sequence ID" value="NZ_CAURQG010000003.1"/>
</dbReference>
<reference evidence="1 2" key="1">
    <citation type="submission" date="2019-06" db="EMBL/GenBank/DDBJ databases">
        <title>Draft genome sequence of Actinomyces johnsonii CCUG 34287T.</title>
        <authorList>
            <person name="Salva-Serra F."/>
            <person name="Cardew S."/>
            <person name="Moore E."/>
        </authorList>
    </citation>
    <scope>NUCLEOTIDE SEQUENCE [LARGE SCALE GENOMIC DNA]</scope>
    <source>
        <strain evidence="1 2">CCUG 34287</strain>
    </source>
</reference>
<evidence type="ECO:0000313" key="2">
    <source>
        <dbReference type="Proteomes" id="UP000319010"/>
    </source>
</evidence>
<dbReference type="GO" id="GO:0003824">
    <property type="term" value="F:catalytic activity"/>
    <property type="evidence" value="ECO:0007669"/>
    <property type="project" value="InterPro"/>
</dbReference>
<evidence type="ECO:0000313" key="1">
    <source>
        <dbReference type="EMBL" id="TQD42971.1"/>
    </source>
</evidence>
<protein>
    <submittedName>
        <fullName evidence="1">Purine-nucleoside phosphorylase</fullName>
    </submittedName>
</protein>
<dbReference type="Gene3D" id="3.40.50.1580">
    <property type="entry name" value="Nucleoside phosphorylase domain"/>
    <property type="match status" value="1"/>
</dbReference>
<name>A0A508A2D2_9ACTO</name>
<dbReference type="EMBL" id="VICB01000011">
    <property type="protein sequence ID" value="TQD42971.1"/>
    <property type="molecule type" value="Genomic_DNA"/>
</dbReference>
<dbReference type="InterPro" id="IPR035994">
    <property type="entry name" value="Nucleoside_phosphorylase_sf"/>
</dbReference>
<comment type="caution">
    <text evidence="1">The sequence shown here is derived from an EMBL/GenBank/DDBJ whole genome shotgun (WGS) entry which is preliminary data.</text>
</comment>
<organism evidence="1 2">
    <name type="scientific">Actinomyces johnsonii</name>
    <dbReference type="NCBI Taxonomy" id="544581"/>
    <lineage>
        <taxon>Bacteria</taxon>
        <taxon>Bacillati</taxon>
        <taxon>Actinomycetota</taxon>
        <taxon>Actinomycetes</taxon>
        <taxon>Actinomycetales</taxon>
        <taxon>Actinomycetaceae</taxon>
        <taxon>Actinomyces</taxon>
    </lineage>
</organism>
<dbReference type="GO" id="GO:0009116">
    <property type="term" value="P:nucleoside metabolic process"/>
    <property type="evidence" value="ECO:0007669"/>
    <property type="project" value="InterPro"/>
</dbReference>
<accession>A0A508A2D2</accession>
<gene>
    <name evidence="1" type="ORF">FK256_07990</name>
</gene>
<dbReference type="Proteomes" id="UP000319010">
    <property type="component" value="Unassembled WGS sequence"/>
</dbReference>
<sequence>MAQQPAPPGTWDEDPDGASILLATGRARHDLLVIAEPAFLRDLDQVWGRPAARVRLSFLPGVHAPSAPGQEDALMSYERGGLGVLVARGRTSLFEGESARSTTALARIASGARLRAALLITRATALGESGDASGDTAPGQVRVVTDHLNFSGGPLFPASGMVSAGWDANLAERLGSLRGVNGSAVVALIPGPLRPSPAESRALASMGADAAVTDSVAEAMALASRGVSVAALTYLDAPAAGANLGQAQLSLRQASGIALAAVEDVLRSLRAGART</sequence>
<dbReference type="AlphaFoldDB" id="A0A508A2D2"/>
<dbReference type="SUPFAM" id="SSF53167">
    <property type="entry name" value="Purine and uridine phosphorylases"/>
    <property type="match status" value="1"/>
</dbReference>